<feature type="domain" description="RNase E/G thioredoxin-like" evidence="11">
    <location>
        <begin position="293"/>
        <end position="377"/>
    </location>
</feature>
<evidence type="ECO:0000313" key="12">
    <source>
        <dbReference type="EMBL" id="PZO81401.1"/>
    </source>
</evidence>
<feature type="compositionally biased region" description="Acidic residues" evidence="9">
    <location>
        <begin position="463"/>
        <end position="475"/>
    </location>
</feature>
<dbReference type="GO" id="GO:0004519">
    <property type="term" value="F:endonuclease activity"/>
    <property type="evidence" value="ECO:0007669"/>
    <property type="project" value="UniProtKB-KW"/>
</dbReference>
<evidence type="ECO:0000259" key="10">
    <source>
        <dbReference type="Pfam" id="PF10150"/>
    </source>
</evidence>
<dbReference type="Proteomes" id="UP000249557">
    <property type="component" value="Unassembled WGS sequence"/>
</dbReference>
<sequence length="584" mass="64583">KGAAVTTYLSLPGRYCVLMPNSPRGGGVSRKIASFKERKRLKEMLDELSVPEGMSVILRTAGVTRTKVEIKRDLDYLTRLWNTIREHTLQSTAPALIYEEGSLIKRAIRDHYAGDIEDVVVSGGEGHKAAKEFMKMLMPSHAKKVQEYKNDRVPLFHKFGVENQIADMGEPTVNLKSGGYLVINPTEALVSVDVNSGRATKERHIEETALKTNLEAADEVARQLRLRDLGGLVVIDFIDMEDRRNNRKVENRLREALSSDRARIQVGRISSFGLLELSRQRMNPSLAESQQEVCAHCAGTGRVKTLDFSAISIVRALENEGIRGKGQDVLLTVPSSVALYILNNKRRLLADIERRYGFSVHFKTDDTMSTSQYKLETIARAAVKVPEGVSVSVISESDEEFMSDDAEGTDGKEDNGDDESGNRREGEEGERNGRRRGRRGGRGRGRGRDREDGSRHEGGEPSVSDDSESNADDSAEDKSNEEGGSEEQSGEERRGRRRRGGRGRGRGRERGDRAEGGDQSHGEDAADSASFAVQPSIEPAPRVEAASAPSNDDRPAAPPVSRDYEVVNQAPENKKKGWWNKLIE</sequence>
<dbReference type="GO" id="GO:0006364">
    <property type="term" value="P:rRNA processing"/>
    <property type="evidence" value="ECO:0007669"/>
    <property type="project" value="TreeGrafter"/>
</dbReference>
<dbReference type="GO" id="GO:0003723">
    <property type="term" value="F:RNA binding"/>
    <property type="evidence" value="ECO:0007669"/>
    <property type="project" value="UniProtKB-KW"/>
</dbReference>
<name>A0A2W5BEH8_9BACT</name>
<dbReference type="NCBIfam" id="TIGR00757">
    <property type="entry name" value="RNaseEG"/>
    <property type="match status" value="1"/>
</dbReference>
<evidence type="ECO:0000256" key="6">
    <source>
        <dbReference type="ARBA" id="ARBA00022801"/>
    </source>
</evidence>
<feature type="domain" description="RNA-binding protein AU-1/Ribonuclease E/G" evidence="10">
    <location>
        <begin position="10"/>
        <end position="282"/>
    </location>
</feature>
<keyword evidence="8" id="KW-0694">RNA-binding</keyword>
<dbReference type="GO" id="GO:0046872">
    <property type="term" value="F:metal ion binding"/>
    <property type="evidence" value="ECO:0007669"/>
    <property type="project" value="UniProtKB-KW"/>
</dbReference>
<dbReference type="InterPro" id="IPR048583">
    <property type="entry name" value="RNase_E_G_thioredoxin-like"/>
</dbReference>
<evidence type="ECO:0000256" key="7">
    <source>
        <dbReference type="ARBA" id="ARBA00022842"/>
    </source>
</evidence>
<keyword evidence="7" id="KW-0460">Magnesium</keyword>
<comment type="caution">
    <text evidence="12">The sequence shown here is derived from an EMBL/GenBank/DDBJ whole genome shotgun (WGS) entry which is preliminary data.</text>
</comment>
<dbReference type="Pfam" id="PF10150">
    <property type="entry name" value="RNase_E_G"/>
    <property type="match status" value="1"/>
</dbReference>
<dbReference type="GO" id="GO:0004540">
    <property type="term" value="F:RNA nuclease activity"/>
    <property type="evidence" value="ECO:0007669"/>
    <property type="project" value="InterPro"/>
</dbReference>
<feature type="compositionally biased region" description="Basic residues" evidence="9">
    <location>
        <begin position="433"/>
        <end position="445"/>
    </location>
</feature>
<dbReference type="AlphaFoldDB" id="A0A2W5BEH8"/>
<feature type="compositionally biased region" description="Basic and acidic residues" evidence="9">
    <location>
        <begin position="506"/>
        <end position="524"/>
    </location>
</feature>
<accession>A0A2W5BEH8</accession>
<feature type="compositionally biased region" description="Basic residues" evidence="9">
    <location>
        <begin position="495"/>
        <end position="505"/>
    </location>
</feature>
<keyword evidence="5" id="KW-0255">Endonuclease</keyword>
<dbReference type="EMBL" id="QFNK01000304">
    <property type="protein sequence ID" value="PZO81401.1"/>
    <property type="molecule type" value="Genomic_DNA"/>
</dbReference>
<reference evidence="12 13" key="1">
    <citation type="submission" date="2017-08" db="EMBL/GenBank/DDBJ databases">
        <title>Infants hospitalized years apart are colonized by the same room-sourced microbial strains.</title>
        <authorList>
            <person name="Brooks B."/>
            <person name="Olm M.R."/>
            <person name="Firek B.A."/>
            <person name="Baker R."/>
            <person name="Thomas B.C."/>
            <person name="Morowitz M.J."/>
            <person name="Banfield J.F."/>
        </authorList>
    </citation>
    <scope>NUCLEOTIDE SEQUENCE [LARGE SCALE GENOMIC DNA]</scope>
    <source>
        <strain evidence="12">S2_018_000_R2_104</strain>
    </source>
</reference>
<evidence type="ECO:0000256" key="1">
    <source>
        <dbReference type="ARBA" id="ARBA00001946"/>
    </source>
</evidence>
<keyword evidence="4" id="KW-0479">Metal-binding</keyword>
<evidence type="ECO:0000259" key="11">
    <source>
        <dbReference type="Pfam" id="PF20833"/>
    </source>
</evidence>
<feature type="region of interest" description="Disordered" evidence="9">
    <location>
        <begin position="394"/>
        <end position="584"/>
    </location>
</feature>
<organism evidence="12 13">
    <name type="scientific">Micavibrio aeruginosavorus</name>
    <dbReference type="NCBI Taxonomy" id="349221"/>
    <lineage>
        <taxon>Bacteria</taxon>
        <taxon>Pseudomonadati</taxon>
        <taxon>Bdellovibrionota</taxon>
        <taxon>Bdellovibrionia</taxon>
        <taxon>Bdellovibrionales</taxon>
        <taxon>Pseudobdellovibrionaceae</taxon>
        <taxon>Micavibrio</taxon>
    </lineage>
</organism>
<evidence type="ECO:0000256" key="9">
    <source>
        <dbReference type="SAM" id="MobiDB-lite"/>
    </source>
</evidence>
<evidence type="ECO:0000256" key="3">
    <source>
        <dbReference type="ARBA" id="ARBA00022722"/>
    </source>
</evidence>
<comment type="cofactor">
    <cofactor evidence="1">
        <name>Mg(2+)</name>
        <dbReference type="ChEBI" id="CHEBI:18420"/>
    </cofactor>
</comment>
<feature type="non-terminal residue" evidence="12">
    <location>
        <position position="1"/>
    </location>
</feature>
<protein>
    <submittedName>
        <fullName evidence="12">Ribonuclease</fullName>
    </submittedName>
</protein>
<dbReference type="Pfam" id="PF20833">
    <property type="entry name" value="RNase_E_G_Thio"/>
    <property type="match status" value="1"/>
</dbReference>
<dbReference type="Gene3D" id="3.40.1260.20">
    <property type="entry name" value="Ribonuclease E, catalytic domain"/>
    <property type="match status" value="1"/>
</dbReference>
<evidence type="ECO:0000313" key="13">
    <source>
        <dbReference type="Proteomes" id="UP000249557"/>
    </source>
</evidence>
<gene>
    <name evidence="12" type="ORF">DI626_10850</name>
</gene>
<dbReference type="GO" id="GO:0016787">
    <property type="term" value="F:hydrolase activity"/>
    <property type="evidence" value="ECO:0007669"/>
    <property type="project" value="UniProtKB-KW"/>
</dbReference>
<dbReference type="InterPro" id="IPR019307">
    <property type="entry name" value="RNA-bd_AU-1/RNase_E/G"/>
</dbReference>
<dbReference type="GO" id="GO:0005737">
    <property type="term" value="C:cytoplasm"/>
    <property type="evidence" value="ECO:0007669"/>
    <property type="project" value="TreeGrafter"/>
</dbReference>
<keyword evidence="2" id="KW-0963">Cytoplasm</keyword>
<dbReference type="InterPro" id="IPR004659">
    <property type="entry name" value="RNase_E/G"/>
</dbReference>
<dbReference type="PANTHER" id="PTHR30001">
    <property type="entry name" value="RIBONUCLEASE"/>
    <property type="match status" value="1"/>
</dbReference>
<proteinExistence type="predicted"/>
<evidence type="ECO:0000256" key="4">
    <source>
        <dbReference type="ARBA" id="ARBA00022723"/>
    </source>
</evidence>
<keyword evidence="3" id="KW-0540">Nuclease</keyword>
<evidence type="ECO:0000256" key="8">
    <source>
        <dbReference type="ARBA" id="ARBA00022884"/>
    </source>
</evidence>
<keyword evidence="6" id="KW-0378">Hydrolase</keyword>
<evidence type="ECO:0000256" key="2">
    <source>
        <dbReference type="ARBA" id="ARBA00022490"/>
    </source>
</evidence>
<evidence type="ECO:0000256" key="5">
    <source>
        <dbReference type="ARBA" id="ARBA00022759"/>
    </source>
</evidence>
<feature type="compositionally biased region" description="Basic and acidic residues" evidence="9">
    <location>
        <begin position="409"/>
        <end position="432"/>
    </location>
</feature>
<feature type="compositionally biased region" description="Acidic residues" evidence="9">
    <location>
        <begin position="396"/>
        <end position="408"/>
    </location>
</feature>
<feature type="compositionally biased region" description="Basic and acidic residues" evidence="9">
    <location>
        <begin position="446"/>
        <end position="459"/>
    </location>
</feature>
<dbReference type="PANTHER" id="PTHR30001:SF1">
    <property type="entry name" value="RIBONUCLEASE E_G-LIKE PROTEIN, CHLOROPLASTIC"/>
    <property type="match status" value="1"/>
</dbReference>